<sequence>MNEAPIHVGHPDQNSATSVCGCCMGATLATLRPTENRPNLSAIAFRAGDHANFKASMLTGLASAAHPALANLRTREGDDFSIALIDAWAAVCDVLTFYQERLANEAYIGTATERLSIEELARLIGYRLHPGAAAETDLVILMEDPPGASPDVAELTVPAGTRVQSQPGPDEKPQVFETLDDLETKVAWNTLRPRLTRPVLPNNGDSTAWVEGTPTLQVGDAIVFVSRERSDEDFIGFDKNSTLWDFRYIVAVESEPQGQRTRITWDRALDSVATEGGKPTAGLKLYQLREHASLFGYNAPHPRVLSEKIRESFGFVGDDFPIIEPGEPIPEPSPSRIRGTPEHPGDWHFTLASGNRITLDAVYKSFVPQSWVVLSLRSGFEDVFRVEDTVADAESIYAISARATRLTLDKPHSILDFAEDYRRIAVYGGTTEVPLAETPQAKWVAGDKIELEQGGDDLPKGRKLIFRGHPACLKITAQVITLAADDGAVRGLTRGTIVTLLGQSEPQGENHSFRLRDQDGFIGTALALGEAFESIPAPDTAPEITVTATLKRVLATDATHSQLELEEPLGAAFDRTSLRIHANVARAAHGEGAAEILGGGDPSVPFQKFQIKQAPVTHRLAANETGVKSTLSVRIDGVEWDEVPDLYQRDAEARIYKTSLTDDSNTIIEFGDGISGARPPAGRDNILVNHSRGLGRAGNLRAGQLTLALDRPLGLKETDNPLPASGGADPETAADARLNAPAYTLTLGRLVSLTDYRDFALSFPGIAKAEARWVWVGETRRIAVTIAGDGGTEIASNSATFTNLLNAFRSLGDPLVGVDLLSYQPASFRLGLKVAVDTTYSSEAVLAATEARLRETFSFKTRGFGQLLSLSEVAAAAHQVEGLTAVDIDLLYRTTAPQTALIVHSRLVSQPGHLGPGGILLPAEILTLDEDPLDKLELMT</sequence>
<evidence type="ECO:0008006" key="3">
    <source>
        <dbReference type="Google" id="ProtNLM"/>
    </source>
</evidence>
<comment type="caution">
    <text evidence="1">The sequence shown here is derived from an EMBL/GenBank/DDBJ whole genome shotgun (WGS) entry which is preliminary data.</text>
</comment>
<accession>A0ABV4NYX8</accession>
<dbReference type="RefSeq" id="WP_371838685.1">
    <property type="nucleotide sequence ID" value="NZ_JBGMEK010000016.1"/>
</dbReference>
<proteinExistence type="predicted"/>
<gene>
    <name evidence="1" type="ORF">ACCI49_09305</name>
</gene>
<reference evidence="1 2" key="1">
    <citation type="submission" date="2024-08" db="EMBL/GenBank/DDBJ databases">
        <authorList>
            <person name="Ishaq N."/>
        </authorList>
    </citation>
    <scope>NUCLEOTIDE SEQUENCE [LARGE SCALE GENOMIC DNA]</scope>
    <source>
        <strain evidence="1 2">DSM 18651</strain>
    </source>
</reference>
<name>A0ABV4NYX8_9GAMM</name>
<evidence type="ECO:0000313" key="2">
    <source>
        <dbReference type="Proteomes" id="UP001569428"/>
    </source>
</evidence>
<dbReference type="Proteomes" id="UP001569428">
    <property type="component" value="Unassembled WGS sequence"/>
</dbReference>
<keyword evidence="2" id="KW-1185">Reference proteome</keyword>
<evidence type="ECO:0000313" key="1">
    <source>
        <dbReference type="EMBL" id="MFA0811116.1"/>
    </source>
</evidence>
<dbReference type="EMBL" id="JBGMEK010000016">
    <property type="protein sequence ID" value="MFA0811116.1"/>
    <property type="molecule type" value="Genomic_DNA"/>
</dbReference>
<protein>
    <recommendedName>
        <fullName evidence="3">Baseplate assembly protein</fullName>
    </recommendedName>
</protein>
<organism evidence="1 2">
    <name type="scientific">Microbulbifer epialgicus</name>
    <dbReference type="NCBI Taxonomy" id="393907"/>
    <lineage>
        <taxon>Bacteria</taxon>
        <taxon>Pseudomonadati</taxon>
        <taxon>Pseudomonadota</taxon>
        <taxon>Gammaproteobacteria</taxon>
        <taxon>Cellvibrionales</taxon>
        <taxon>Microbulbiferaceae</taxon>
        <taxon>Microbulbifer</taxon>
    </lineage>
</organism>